<dbReference type="EMBL" id="HACA01022403">
    <property type="protein sequence ID" value="CDW39764.1"/>
    <property type="molecule type" value="Transcribed_RNA"/>
</dbReference>
<organism evidence="1">
    <name type="scientific">Lepeophtheirus salmonis</name>
    <name type="common">Salmon louse</name>
    <name type="synonym">Caligus salmonis</name>
    <dbReference type="NCBI Taxonomy" id="72036"/>
    <lineage>
        <taxon>Eukaryota</taxon>
        <taxon>Metazoa</taxon>
        <taxon>Ecdysozoa</taxon>
        <taxon>Arthropoda</taxon>
        <taxon>Crustacea</taxon>
        <taxon>Multicrustacea</taxon>
        <taxon>Hexanauplia</taxon>
        <taxon>Copepoda</taxon>
        <taxon>Siphonostomatoida</taxon>
        <taxon>Caligidae</taxon>
        <taxon>Lepeophtheirus</taxon>
    </lineage>
</organism>
<evidence type="ECO:0000313" key="1">
    <source>
        <dbReference type="EMBL" id="CDW39764.1"/>
    </source>
</evidence>
<sequence>TADHSLSLWCLRNFVKSFNSLHETLSVHYTQSNEHLEAPVKSMKRLVKKYWKVGDR</sequence>
<name>A0A0K2UNA5_LEPSM</name>
<protein>
    <submittedName>
        <fullName evidence="1">Uncharacterized protein</fullName>
    </submittedName>
</protein>
<feature type="non-terminal residue" evidence="1">
    <location>
        <position position="1"/>
    </location>
</feature>
<dbReference type="AlphaFoldDB" id="A0A0K2UNA5"/>
<proteinExistence type="predicted"/>
<reference evidence="1" key="1">
    <citation type="submission" date="2014-05" db="EMBL/GenBank/DDBJ databases">
        <authorList>
            <person name="Chronopoulou M."/>
        </authorList>
    </citation>
    <scope>NUCLEOTIDE SEQUENCE</scope>
    <source>
        <tissue evidence="1">Whole organism</tissue>
    </source>
</reference>
<accession>A0A0K2UNA5</accession>